<dbReference type="GO" id="GO:0071949">
    <property type="term" value="F:FAD binding"/>
    <property type="evidence" value="ECO:0007669"/>
    <property type="project" value="InterPro"/>
</dbReference>
<dbReference type="Gene3D" id="3.40.462.20">
    <property type="match status" value="1"/>
</dbReference>
<evidence type="ECO:0000313" key="8">
    <source>
        <dbReference type="Proteomes" id="UP000095558"/>
    </source>
</evidence>
<dbReference type="InterPro" id="IPR050416">
    <property type="entry name" value="FAD-linked_Oxidoreductase"/>
</dbReference>
<dbReference type="InterPro" id="IPR016166">
    <property type="entry name" value="FAD-bd_PCMH"/>
</dbReference>
<evidence type="ECO:0000256" key="1">
    <source>
        <dbReference type="ARBA" id="ARBA00001974"/>
    </source>
</evidence>
<dbReference type="GO" id="GO:0016491">
    <property type="term" value="F:oxidoreductase activity"/>
    <property type="evidence" value="ECO:0007669"/>
    <property type="project" value="UniProtKB-KW"/>
</dbReference>
<dbReference type="Gene3D" id="3.30.465.10">
    <property type="match status" value="1"/>
</dbReference>
<dbReference type="InterPro" id="IPR036318">
    <property type="entry name" value="FAD-bd_PCMH-like_sf"/>
</dbReference>
<keyword evidence="4" id="KW-0274">FAD</keyword>
<dbReference type="Pfam" id="PF01565">
    <property type="entry name" value="FAD_binding_4"/>
    <property type="match status" value="1"/>
</dbReference>
<evidence type="ECO:0000256" key="5">
    <source>
        <dbReference type="ARBA" id="ARBA00023002"/>
    </source>
</evidence>
<dbReference type="Pfam" id="PF08031">
    <property type="entry name" value="BBE"/>
    <property type="match status" value="1"/>
</dbReference>
<dbReference type="PROSITE" id="PS51387">
    <property type="entry name" value="FAD_PCMH"/>
    <property type="match status" value="1"/>
</dbReference>
<evidence type="ECO:0000256" key="2">
    <source>
        <dbReference type="ARBA" id="ARBA00005466"/>
    </source>
</evidence>
<proteinExistence type="inferred from homology"/>
<sequence length="465" mass="53789">MINYDYGRLTGEIITREDFEYEEERKAWNRAIEKYPLIIVYCKTEDDIKNAIIFAKANSLSIRIRNGRHHYEGYSNGNDVVVIDVSKMNKIYMDEENERVKVQAGVRNRELYEATGRKGYPFPGGGCPTVSAVGFTLGGGWGYSARLLGLGCDRLVEVELIDCNGQTIVCNKEVNEDLFWALRGCGGGNFGVVTSMTYNLPPKIDMVTLVNIDFTHIDFEENVNLLEKWQEIYKVMDKRANFKLACYNSSDRGKGVKIVGLVYGDKKLTNEILKPIKDIVSQGSYKLDYIDIFEANKIIQDSHPEFERYKSAGRFVYKDYTREEITKLLELIDERAEGATYTAITFYGLGGVIKEVKSDSTAFYHRDAQFILGFQSVWEEPRFAPVNRKWFVEKLEYIKSITDGGFINFPCEEINSQSKSYEEEYYGENSELLKLIKEKYDKDDFFNFEQDIRIERKLFYDFLVR</sequence>
<comment type="similarity">
    <text evidence="2">Belongs to the oxygen-dependent FAD-linked oxidoreductase family.</text>
</comment>
<dbReference type="OrthoDB" id="545125at2"/>
<evidence type="ECO:0000259" key="6">
    <source>
        <dbReference type="PROSITE" id="PS51387"/>
    </source>
</evidence>
<dbReference type="InterPro" id="IPR012951">
    <property type="entry name" value="BBE"/>
</dbReference>
<dbReference type="RefSeq" id="WP_042395014.1">
    <property type="nucleotide sequence ID" value="NZ_CYYT01000024.1"/>
</dbReference>
<dbReference type="SUPFAM" id="SSF56176">
    <property type="entry name" value="FAD-binding/transporter-associated domain-like"/>
    <property type="match status" value="1"/>
</dbReference>
<dbReference type="PANTHER" id="PTHR42973">
    <property type="entry name" value="BINDING OXIDOREDUCTASE, PUTATIVE (AFU_ORTHOLOGUE AFUA_1G17690)-RELATED"/>
    <property type="match status" value="1"/>
</dbReference>
<feature type="domain" description="FAD-binding PCMH-type" evidence="6">
    <location>
        <begin position="32"/>
        <end position="203"/>
    </location>
</feature>
<evidence type="ECO:0000313" key="7">
    <source>
        <dbReference type="EMBL" id="CUO65928.1"/>
    </source>
</evidence>
<keyword evidence="3" id="KW-0285">Flavoprotein</keyword>
<evidence type="ECO:0000256" key="4">
    <source>
        <dbReference type="ARBA" id="ARBA00022827"/>
    </source>
</evidence>
<dbReference type="GeneID" id="83010810"/>
<evidence type="ECO:0000256" key="3">
    <source>
        <dbReference type="ARBA" id="ARBA00022630"/>
    </source>
</evidence>
<dbReference type="AlphaFoldDB" id="A0A174GXV8"/>
<organism evidence="7 8">
    <name type="scientific">Clostridium disporicum</name>
    <dbReference type="NCBI Taxonomy" id="84024"/>
    <lineage>
        <taxon>Bacteria</taxon>
        <taxon>Bacillati</taxon>
        <taxon>Bacillota</taxon>
        <taxon>Clostridia</taxon>
        <taxon>Eubacteriales</taxon>
        <taxon>Clostridiaceae</taxon>
        <taxon>Clostridium</taxon>
    </lineage>
</organism>
<dbReference type="PANTHER" id="PTHR42973:SF39">
    <property type="entry name" value="FAD-BINDING PCMH-TYPE DOMAIN-CONTAINING PROTEIN"/>
    <property type="match status" value="1"/>
</dbReference>
<dbReference type="InterPro" id="IPR006094">
    <property type="entry name" value="Oxid_FAD_bind_N"/>
</dbReference>
<dbReference type="EC" id="1.21.-.-" evidence="7"/>
<name>A0A174GXV8_9CLOT</name>
<gene>
    <name evidence="7" type="primary">yvdP</name>
    <name evidence="7" type="ORF">ERS852470_02983</name>
</gene>
<dbReference type="Proteomes" id="UP000095558">
    <property type="component" value="Unassembled WGS sequence"/>
</dbReference>
<keyword evidence="5 7" id="KW-0560">Oxidoreductase</keyword>
<dbReference type="EMBL" id="CYZV01000037">
    <property type="protein sequence ID" value="CUO65928.1"/>
    <property type="molecule type" value="Genomic_DNA"/>
</dbReference>
<reference evidence="7 8" key="1">
    <citation type="submission" date="2015-09" db="EMBL/GenBank/DDBJ databases">
        <authorList>
            <consortium name="Pathogen Informatics"/>
        </authorList>
    </citation>
    <scope>NUCLEOTIDE SEQUENCE [LARGE SCALE GENOMIC DNA]</scope>
    <source>
        <strain evidence="7 8">2789STDY5834855</strain>
    </source>
</reference>
<protein>
    <submittedName>
        <fullName evidence="7">FAD linked oxidase domain-containing protein</fullName>
        <ecNumber evidence="7">1.21.-.-</ecNumber>
    </submittedName>
</protein>
<accession>A0A174GXV8</accession>
<dbReference type="InterPro" id="IPR016169">
    <property type="entry name" value="FAD-bd_PCMH_sub2"/>
</dbReference>
<comment type="cofactor">
    <cofactor evidence="1">
        <name>FAD</name>
        <dbReference type="ChEBI" id="CHEBI:57692"/>
    </cofactor>
</comment>